<accession>A0A9P8TMA3</accession>
<dbReference type="AlphaFoldDB" id="A0A9P8TMA3"/>
<proteinExistence type="predicted"/>
<name>A0A9P8TMA3_WICPI</name>
<evidence type="ECO:0000313" key="2">
    <source>
        <dbReference type="Proteomes" id="UP000774326"/>
    </source>
</evidence>
<gene>
    <name evidence="1" type="ORF">WICPIJ_005130</name>
</gene>
<reference evidence="1" key="1">
    <citation type="journal article" date="2021" name="Open Biol.">
        <title>Shared evolutionary footprints suggest mitochondrial oxidative damage underlies multiple complex I losses in fungi.</title>
        <authorList>
            <person name="Schikora-Tamarit M.A."/>
            <person name="Marcet-Houben M."/>
            <person name="Nosek J."/>
            <person name="Gabaldon T."/>
        </authorList>
    </citation>
    <scope>NUCLEOTIDE SEQUENCE</scope>
    <source>
        <strain evidence="1">CBS2887</strain>
    </source>
</reference>
<keyword evidence="2" id="KW-1185">Reference proteome</keyword>
<comment type="caution">
    <text evidence="1">The sequence shown here is derived from an EMBL/GenBank/DDBJ whole genome shotgun (WGS) entry which is preliminary data.</text>
</comment>
<dbReference type="Proteomes" id="UP000774326">
    <property type="component" value="Unassembled WGS sequence"/>
</dbReference>
<organism evidence="1 2">
    <name type="scientific">Wickerhamomyces pijperi</name>
    <name type="common">Yeast</name>
    <name type="synonym">Pichia pijperi</name>
    <dbReference type="NCBI Taxonomy" id="599730"/>
    <lineage>
        <taxon>Eukaryota</taxon>
        <taxon>Fungi</taxon>
        <taxon>Dikarya</taxon>
        <taxon>Ascomycota</taxon>
        <taxon>Saccharomycotina</taxon>
        <taxon>Saccharomycetes</taxon>
        <taxon>Phaffomycetales</taxon>
        <taxon>Wickerhamomycetaceae</taxon>
        <taxon>Wickerhamomyces</taxon>
    </lineage>
</organism>
<reference evidence="1" key="2">
    <citation type="submission" date="2021-01" db="EMBL/GenBank/DDBJ databases">
        <authorList>
            <person name="Schikora-Tamarit M.A."/>
        </authorList>
    </citation>
    <scope>NUCLEOTIDE SEQUENCE</scope>
    <source>
        <strain evidence="1">CBS2887</strain>
    </source>
</reference>
<sequence length="159" mass="17526">MDKSRLPAISTFGYLLTNSATLFKERSSNLRISFLSSSSSIPIKPNTVDTSYFLALSMASSETYGICFNELSVSQTACTTICVRSMAMNAFKYGDSKVRSCEDLTGTLLYNFCKIEDSCCLIGNVSNSAADVMISKIDFNLDFLVSDKLNVFMVIKEML</sequence>
<protein>
    <submittedName>
        <fullName evidence="1">Uncharacterized protein</fullName>
    </submittedName>
</protein>
<evidence type="ECO:0000313" key="1">
    <source>
        <dbReference type="EMBL" id="KAH3683930.1"/>
    </source>
</evidence>
<dbReference type="EMBL" id="JAEUBG010002873">
    <property type="protein sequence ID" value="KAH3683930.1"/>
    <property type="molecule type" value="Genomic_DNA"/>
</dbReference>